<keyword evidence="6 16" id="KW-0418">Kinase</keyword>
<dbReference type="Pfam" id="PF06580">
    <property type="entry name" value="His_kinase"/>
    <property type="match status" value="1"/>
</dbReference>
<proteinExistence type="predicted"/>
<dbReference type="Pfam" id="PF02518">
    <property type="entry name" value="HATPase_c"/>
    <property type="match status" value="1"/>
</dbReference>
<keyword evidence="5" id="KW-0547">Nucleotide-binding</keyword>
<keyword evidence="9" id="KW-0902">Two-component regulatory system</keyword>
<dbReference type="GO" id="GO:0071555">
    <property type="term" value="P:cell wall organization"/>
    <property type="evidence" value="ECO:0007669"/>
    <property type="project" value="InterPro"/>
</dbReference>
<feature type="transmembrane region" description="Helical" evidence="12">
    <location>
        <begin position="173"/>
        <end position="194"/>
    </location>
</feature>
<dbReference type="InterPro" id="IPR010559">
    <property type="entry name" value="Sig_transdc_His_kin_internal"/>
</dbReference>
<evidence type="ECO:0000256" key="11">
    <source>
        <dbReference type="SAM" id="MobiDB-lite"/>
    </source>
</evidence>
<dbReference type="KEGG" id="dho:Dia5BBH33_02130"/>
<evidence type="ECO:0000256" key="10">
    <source>
        <dbReference type="ARBA" id="ARBA00023136"/>
    </source>
</evidence>
<dbReference type="Proteomes" id="UP000320585">
    <property type="component" value="Chromosome"/>
</dbReference>
<feature type="domain" description="Signal transduction histidine kinase 5TM receptor LytS transmembrane region" evidence="15">
    <location>
        <begin position="30"/>
        <end position="194"/>
    </location>
</feature>
<feature type="transmembrane region" description="Helical" evidence="12">
    <location>
        <begin position="12"/>
        <end position="31"/>
    </location>
</feature>
<sequence length="576" mass="65476">MEPNWIIGIQHVWFGISLFLLLLLLICRTSFFRQAITAKEFTRQQIGIFIILFSVIGLCGTYWNVRAGGGIINFRAVGIILGGFVGGPIVGTAVGTIVGIHRAFFINTDSSFIHGGLSIIQGIAAGFLSYRLKHHYHNLWFWSFLYAFILEFLFWIFFAFLTWPTTTTYPVNFFHLSLPIIATNTIAVSIFYLAMEFFIHQRDSEKTQTTKSTFNAVITLFSTLHDGFKSFSVARVTEIMTTSLPSLIWAAILYNDQIYTRTNYKDDADKNQGDAEIAILKLQHSLPDLPHLITLPVKYKGKVVGSIFAAKSKGDTFTNTGTEFLHGICHILESIYESEKLKEEENLLAEAEIRALQAQINPHFLYNTLNTISYYVRSDPETARRLIQYLSDYFRHSLNNPSKLIPLSEELHVIECYTELERARFGDRLQIEYDFPKDKLDDIMVPPLLLQPLVENAVIHGIFKRPEGGQIKAGLIEHDDHYKIYVYDTGVGIARAKRKRLLRDHKRRDHIGLINVHQRLISLFGERSGLHIISRKGRGTLVFTNIPKVTAEEEKAAEQAEAEENAAMNLSPNPTV</sequence>
<evidence type="ECO:0000256" key="4">
    <source>
        <dbReference type="ARBA" id="ARBA00022692"/>
    </source>
</evidence>
<feature type="transmembrane region" description="Helical" evidence="12">
    <location>
        <begin position="112"/>
        <end position="132"/>
    </location>
</feature>
<evidence type="ECO:0000259" key="14">
    <source>
        <dbReference type="Pfam" id="PF06580"/>
    </source>
</evidence>
<keyword evidence="7" id="KW-0067">ATP-binding</keyword>
<keyword evidence="8 12" id="KW-1133">Transmembrane helix</keyword>
<evidence type="ECO:0000256" key="9">
    <source>
        <dbReference type="ARBA" id="ARBA00023012"/>
    </source>
</evidence>
<name>A0A8D4ZZJ6_9FIRM</name>
<evidence type="ECO:0000313" key="16">
    <source>
        <dbReference type="EMBL" id="BBK24278.1"/>
    </source>
</evidence>
<dbReference type="PANTHER" id="PTHR34220:SF7">
    <property type="entry name" value="SENSOR HISTIDINE KINASE YPDA"/>
    <property type="match status" value="1"/>
</dbReference>
<evidence type="ECO:0000256" key="1">
    <source>
        <dbReference type="ARBA" id="ARBA00004651"/>
    </source>
</evidence>
<evidence type="ECO:0000256" key="12">
    <source>
        <dbReference type="SAM" id="Phobius"/>
    </source>
</evidence>
<keyword evidence="17" id="KW-1185">Reference proteome</keyword>
<reference evidence="17" key="1">
    <citation type="submission" date="2019-05" db="EMBL/GenBank/DDBJ databases">
        <title>Complete genome sequencing of Dialister sp. strain 5BBH33.</title>
        <authorList>
            <person name="Sakamoto M."/>
            <person name="Murakami T."/>
            <person name="Mori H."/>
        </authorList>
    </citation>
    <scope>NUCLEOTIDE SEQUENCE [LARGE SCALE GENOMIC DNA]</scope>
    <source>
        <strain evidence="17">5BBH33</strain>
    </source>
</reference>
<dbReference type="GO" id="GO:0000155">
    <property type="term" value="F:phosphorelay sensor kinase activity"/>
    <property type="evidence" value="ECO:0007669"/>
    <property type="project" value="InterPro"/>
</dbReference>
<feature type="transmembrane region" description="Helical" evidence="12">
    <location>
        <begin position="77"/>
        <end position="100"/>
    </location>
</feature>
<feature type="domain" description="Signal transduction histidine kinase internal region" evidence="14">
    <location>
        <begin position="351"/>
        <end position="429"/>
    </location>
</feature>
<dbReference type="InterPro" id="IPR011620">
    <property type="entry name" value="Sig_transdc_His_kinase_LytS_TM"/>
</dbReference>
<keyword evidence="3" id="KW-0808">Transferase</keyword>
<dbReference type="InterPro" id="IPR036890">
    <property type="entry name" value="HATPase_C_sf"/>
</dbReference>
<keyword evidence="10 12" id="KW-0472">Membrane</keyword>
<dbReference type="OrthoDB" id="9809348at2"/>
<evidence type="ECO:0000256" key="3">
    <source>
        <dbReference type="ARBA" id="ARBA00022679"/>
    </source>
</evidence>
<evidence type="ECO:0000256" key="7">
    <source>
        <dbReference type="ARBA" id="ARBA00022840"/>
    </source>
</evidence>
<evidence type="ECO:0000256" key="6">
    <source>
        <dbReference type="ARBA" id="ARBA00022777"/>
    </source>
</evidence>
<feature type="transmembrane region" description="Helical" evidence="12">
    <location>
        <begin position="139"/>
        <end position="161"/>
    </location>
</feature>
<dbReference type="GO" id="GO:0005524">
    <property type="term" value="F:ATP binding"/>
    <property type="evidence" value="ECO:0007669"/>
    <property type="project" value="UniProtKB-KW"/>
</dbReference>
<dbReference type="InterPro" id="IPR003594">
    <property type="entry name" value="HATPase_dom"/>
</dbReference>
<evidence type="ECO:0000259" key="13">
    <source>
        <dbReference type="Pfam" id="PF02518"/>
    </source>
</evidence>
<evidence type="ECO:0000256" key="5">
    <source>
        <dbReference type="ARBA" id="ARBA00022741"/>
    </source>
</evidence>
<evidence type="ECO:0000256" key="8">
    <source>
        <dbReference type="ARBA" id="ARBA00022989"/>
    </source>
</evidence>
<feature type="domain" description="Histidine kinase/HSP90-like ATPase" evidence="13">
    <location>
        <begin position="449"/>
        <end position="547"/>
    </location>
</feature>
<dbReference type="InterPro" id="IPR050640">
    <property type="entry name" value="Bact_2-comp_sensor_kinase"/>
</dbReference>
<dbReference type="GO" id="GO:0005886">
    <property type="term" value="C:plasma membrane"/>
    <property type="evidence" value="ECO:0007669"/>
    <property type="project" value="UniProtKB-SubCell"/>
</dbReference>
<feature type="transmembrane region" description="Helical" evidence="12">
    <location>
        <begin position="46"/>
        <end position="65"/>
    </location>
</feature>
<evidence type="ECO:0000259" key="15">
    <source>
        <dbReference type="Pfam" id="PF07694"/>
    </source>
</evidence>
<dbReference type="EMBL" id="AP019697">
    <property type="protein sequence ID" value="BBK24278.1"/>
    <property type="molecule type" value="Genomic_DNA"/>
</dbReference>
<dbReference type="Pfam" id="PF07694">
    <property type="entry name" value="5TM-5TMR_LYT"/>
    <property type="match status" value="1"/>
</dbReference>
<evidence type="ECO:0000256" key="2">
    <source>
        <dbReference type="ARBA" id="ARBA00022475"/>
    </source>
</evidence>
<organism evidence="16 17">
    <name type="scientific">Dialister hominis</name>
    <dbReference type="NCBI Taxonomy" id="2582419"/>
    <lineage>
        <taxon>Bacteria</taxon>
        <taxon>Bacillati</taxon>
        <taxon>Bacillota</taxon>
        <taxon>Negativicutes</taxon>
        <taxon>Veillonellales</taxon>
        <taxon>Veillonellaceae</taxon>
        <taxon>Dialister</taxon>
    </lineage>
</organism>
<gene>
    <name evidence="16" type="ORF">Dia5BBH33_02130</name>
</gene>
<dbReference type="AlphaFoldDB" id="A0A8D4ZZJ6"/>
<keyword evidence="2" id="KW-1003">Cell membrane</keyword>
<protein>
    <submittedName>
        <fullName evidence="16">Histidine kinase</fullName>
    </submittedName>
</protein>
<dbReference type="Gene3D" id="3.30.565.10">
    <property type="entry name" value="Histidine kinase-like ATPase, C-terminal domain"/>
    <property type="match status" value="1"/>
</dbReference>
<feature type="region of interest" description="Disordered" evidence="11">
    <location>
        <begin position="557"/>
        <end position="576"/>
    </location>
</feature>
<accession>A0A8D4ZZJ6</accession>
<keyword evidence="4 12" id="KW-0812">Transmembrane</keyword>
<evidence type="ECO:0000313" key="17">
    <source>
        <dbReference type="Proteomes" id="UP000320585"/>
    </source>
</evidence>
<comment type="subcellular location">
    <subcellularLocation>
        <location evidence="1">Cell membrane</location>
        <topology evidence="1">Multi-pass membrane protein</topology>
    </subcellularLocation>
</comment>
<dbReference type="SUPFAM" id="SSF55874">
    <property type="entry name" value="ATPase domain of HSP90 chaperone/DNA topoisomerase II/histidine kinase"/>
    <property type="match status" value="1"/>
</dbReference>
<dbReference type="GeneID" id="92715433"/>
<dbReference type="PANTHER" id="PTHR34220">
    <property type="entry name" value="SENSOR HISTIDINE KINASE YPDA"/>
    <property type="match status" value="1"/>
</dbReference>
<dbReference type="RefSeq" id="WP_143332185.1">
    <property type="nucleotide sequence ID" value="NZ_AP019697.1"/>
</dbReference>